<dbReference type="RefSeq" id="WP_012529453.1">
    <property type="nucleotide sequence ID" value="NC_011146.1"/>
</dbReference>
<evidence type="ECO:0000256" key="5">
    <source>
        <dbReference type="SAM" id="Coils"/>
    </source>
</evidence>
<protein>
    <recommendedName>
        <fullName evidence="2">histidine kinase</fullName>
        <ecNumber evidence="2">2.7.13.3</ecNumber>
    </recommendedName>
</protein>
<keyword evidence="8" id="KW-0418">Kinase</keyword>
<dbReference type="InterPro" id="IPR003594">
    <property type="entry name" value="HATPase_dom"/>
</dbReference>
<dbReference type="InterPro" id="IPR036890">
    <property type="entry name" value="HATPase_C_sf"/>
</dbReference>
<accession>B5EGH4</accession>
<dbReference type="SMART" id="SM00448">
    <property type="entry name" value="REC"/>
    <property type="match status" value="1"/>
</dbReference>
<dbReference type="eggNOG" id="COG4191">
    <property type="taxonomic scope" value="Bacteria"/>
</dbReference>
<comment type="catalytic activity">
    <reaction evidence="1">
        <text>ATP + protein L-histidine = ADP + protein N-phospho-L-histidine.</text>
        <dbReference type="EC" id="2.7.13.3"/>
    </reaction>
</comment>
<dbReference type="InterPro" id="IPR036097">
    <property type="entry name" value="HisK_dim/P_sf"/>
</dbReference>
<dbReference type="InterPro" id="IPR001789">
    <property type="entry name" value="Sig_transdc_resp-reg_receiver"/>
</dbReference>
<feature type="coiled-coil region" evidence="5">
    <location>
        <begin position="129"/>
        <end position="191"/>
    </location>
</feature>
<dbReference type="EMBL" id="CP001124">
    <property type="protein sequence ID" value="ACH38039.1"/>
    <property type="molecule type" value="Genomic_DNA"/>
</dbReference>
<evidence type="ECO:0000256" key="2">
    <source>
        <dbReference type="ARBA" id="ARBA00012438"/>
    </source>
</evidence>
<keyword evidence="8" id="KW-0808">Transferase</keyword>
<reference evidence="8 9" key="2">
    <citation type="journal article" date="2010" name="BMC Genomics">
        <title>The genome of Geobacter bemidjiensis, exemplar for the subsurface clade of Geobacter species that predominate in Fe(III)-reducing subsurface environments.</title>
        <authorList>
            <person name="Aklujkar M."/>
            <person name="Young N.D."/>
            <person name="Holmes D."/>
            <person name="Chavan M."/>
            <person name="Risso C."/>
            <person name="Kiss H.E."/>
            <person name="Han C.S."/>
            <person name="Land M.L."/>
            <person name="Lovley D.R."/>
        </authorList>
    </citation>
    <scope>NUCLEOTIDE SEQUENCE [LARGE SCALE GENOMIC DNA]</scope>
    <source>
        <strain evidence="9">ATCC BAA-1014 / DSM 16622 / JCM 12645 / Bem</strain>
    </source>
</reference>
<dbReference type="SMART" id="SM00387">
    <property type="entry name" value="HATPase_c"/>
    <property type="match status" value="1"/>
</dbReference>
<dbReference type="KEGG" id="gbm:Gbem_1018"/>
<name>B5EGH4_CITBB</name>
<keyword evidence="9" id="KW-1185">Reference proteome</keyword>
<dbReference type="Gene3D" id="1.10.287.130">
    <property type="match status" value="1"/>
</dbReference>
<dbReference type="Gene3D" id="3.40.50.2300">
    <property type="match status" value="1"/>
</dbReference>
<dbReference type="CDD" id="cd19920">
    <property type="entry name" value="REC_PA4781-like"/>
    <property type="match status" value="1"/>
</dbReference>
<gene>
    <name evidence="8" type="ordered locus">Gbem_1018</name>
</gene>
<dbReference type="Pfam" id="PF02518">
    <property type="entry name" value="HATPase_c"/>
    <property type="match status" value="1"/>
</dbReference>
<evidence type="ECO:0000256" key="3">
    <source>
        <dbReference type="ARBA" id="ARBA00022553"/>
    </source>
</evidence>
<evidence type="ECO:0000259" key="7">
    <source>
        <dbReference type="PROSITE" id="PS50110"/>
    </source>
</evidence>
<sequence>MNAIIAQPKDHAAAILVIDDDANNLAIVSSLLQEYSYTIYVAEDGESGIRRALLTRPDLILLDVLMPGIDGFETCQRLKAVEATRDIPVIFMTALAEMDQKVRGFDAGAVDYIIKPLQREEVLARVGVHIHLRHLAKELQETNASLEKRVEDRTASLASTNDELQKEIAERKLAEEALAIKQEQLEALNLSLEQRVIEEVEKNLQKDRLLFQNTRLAAMGELLNNIAHQWRQPLNKIALLIQGCLYESNEGKLEHESFKSCVNRCMEHITYLSNTINSFQSFFMPEGEPGKFDPCETVEKSLALVRSSYEENGISVRIMNNGSVPMMGFRNAFSQAVLSILNNAQQVLLERGTPQRLIEVECLYRDGKNIVTISDNGGGIDEKIIGKIFDPYFTTKFKAQGTGLGLYMAKMIIEKNMGGRLSARNTQAGAEFTIELPLPDS</sequence>
<evidence type="ECO:0000313" key="8">
    <source>
        <dbReference type="EMBL" id="ACH38039.1"/>
    </source>
</evidence>
<dbReference type="Proteomes" id="UP000008825">
    <property type="component" value="Chromosome"/>
</dbReference>
<keyword evidence="3 4" id="KW-0597">Phosphoprotein</keyword>
<evidence type="ECO:0000313" key="9">
    <source>
        <dbReference type="Proteomes" id="UP000008825"/>
    </source>
</evidence>
<dbReference type="STRING" id="404380.Gbem_1018"/>
<dbReference type="PROSITE" id="PS50109">
    <property type="entry name" value="HIS_KIN"/>
    <property type="match status" value="1"/>
</dbReference>
<dbReference type="PRINTS" id="PR00344">
    <property type="entry name" value="BCTRLSENSOR"/>
</dbReference>
<proteinExistence type="predicted"/>
<dbReference type="eggNOG" id="COG3437">
    <property type="taxonomic scope" value="Bacteria"/>
</dbReference>
<dbReference type="PANTHER" id="PTHR43547">
    <property type="entry name" value="TWO-COMPONENT HISTIDINE KINASE"/>
    <property type="match status" value="1"/>
</dbReference>
<dbReference type="EC" id="2.7.13.3" evidence="2"/>
<dbReference type="Gene3D" id="3.30.565.10">
    <property type="entry name" value="Histidine kinase-like ATPase, C-terminal domain"/>
    <property type="match status" value="1"/>
</dbReference>
<evidence type="ECO:0000256" key="4">
    <source>
        <dbReference type="PROSITE-ProRule" id="PRU00169"/>
    </source>
</evidence>
<dbReference type="SUPFAM" id="SSF52172">
    <property type="entry name" value="CheY-like"/>
    <property type="match status" value="1"/>
</dbReference>
<dbReference type="Pfam" id="PF00072">
    <property type="entry name" value="Response_reg"/>
    <property type="match status" value="1"/>
</dbReference>
<dbReference type="GO" id="GO:0000155">
    <property type="term" value="F:phosphorelay sensor kinase activity"/>
    <property type="evidence" value="ECO:0007669"/>
    <property type="project" value="InterPro"/>
</dbReference>
<dbReference type="OrthoDB" id="9799273at2"/>
<keyword evidence="5" id="KW-0175">Coiled coil</keyword>
<dbReference type="InterPro" id="IPR005467">
    <property type="entry name" value="His_kinase_dom"/>
</dbReference>
<dbReference type="InterPro" id="IPR011006">
    <property type="entry name" value="CheY-like_superfamily"/>
</dbReference>
<dbReference type="AlphaFoldDB" id="B5EGH4"/>
<dbReference type="PROSITE" id="PS50110">
    <property type="entry name" value="RESPONSE_REGULATORY"/>
    <property type="match status" value="1"/>
</dbReference>
<dbReference type="InterPro" id="IPR004358">
    <property type="entry name" value="Sig_transdc_His_kin-like_C"/>
</dbReference>
<dbReference type="SUPFAM" id="SSF47384">
    <property type="entry name" value="Homodimeric domain of signal transducing histidine kinase"/>
    <property type="match status" value="1"/>
</dbReference>
<dbReference type="HOGENOM" id="CLU_000445_114_72_7"/>
<organism evidence="8 9">
    <name type="scientific">Citrifermentans bemidjiense (strain ATCC BAA-1014 / DSM 16622 / JCM 12645 / Bem)</name>
    <name type="common">Geobacter bemidjiensis</name>
    <dbReference type="NCBI Taxonomy" id="404380"/>
    <lineage>
        <taxon>Bacteria</taxon>
        <taxon>Pseudomonadati</taxon>
        <taxon>Thermodesulfobacteriota</taxon>
        <taxon>Desulfuromonadia</taxon>
        <taxon>Geobacterales</taxon>
        <taxon>Geobacteraceae</taxon>
        <taxon>Citrifermentans</taxon>
    </lineage>
</organism>
<feature type="domain" description="Response regulatory" evidence="7">
    <location>
        <begin position="14"/>
        <end position="130"/>
    </location>
</feature>
<dbReference type="PANTHER" id="PTHR43547:SF2">
    <property type="entry name" value="HYBRID SIGNAL TRANSDUCTION HISTIDINE KINASE C"/>
    <property type="match status" value="1"/>
</dbReference>
<evidence type="ECO:0000256" key="1">
    <source>
        <dbReference type="ARBA" id="ARBA00000085"/>
    </source>
</evidence>
<reference evidence="8 9" key="1">
    <citation type="submission" date="2008-07" db="EMBL/GenBank/DDBJ databases">
        <title>Complete sequence of Geobacter bemidjiensis BEM.</title>
        <authorList>
            <consortium name="US DOE Joint Genome Institute"/>
            <person name="Lucas S."/>
            <person name="Copeland A."/>
            <person name="Lapidus A."/>
            <person name="Glavina del Rio T."/>
            <person name="Dalin E."/>
            <person name="Tice H."/>
            <person name="Bruce D."/>
            <person name="Goodwin L."/>
            <person name="Pitluck S."/>
            <person name="Kiss H."/>
            <person name="Brettin T."/>
            <person name="Detter J.C."/>
            <person name="Han C."/>
            <person name="Kuske C.R."/>
            <person name="Schmutz J."/>
            <person name="Larimer F."/>
            <person name="Land M."/>
            <person name="Hauser L."/>
            <person name="Kyrpides N."/>
            <person name="Lykidis A."/>
            <person name="Lovley D."/>
            <person name="Richardson P."/>
        </authorList>
    </citation>
    <scope>NUCLEOTIDE SEQUENCE [LARGE SCALE GENOMIC DNA]</scope>
    <source>
        <strain evidence="9">ATCC BAA-1014 / DSM 16622 / JCM 12645 / Bem</strain>
    </source>
</reference>
<dbReference type="SUPFAM" id="SSF55874">
    <property type="entry name" value="ATPase domain of HSP90 chaperone/DNA topoisomerase II/histidine kinase"/>
    <property type="match status" value="1"/>
</dbReference>
<feature type="modified residue" description="4-aspartylphosphate" evidence="4">
    <location>
        <position position="63"/>
    </location>
</feature>
<feature type="domain" description="Histidine kinase" evidence="6">
    <location>
        <begin position="225"/>
        <end position="440"/>
    </location>
</feature>
<evidence type="ECO:0000259" key="6">
    <source>
        <dbReference type="PROSITE" id="PS50109"/>
    </source>
</evidence>